<organism evidence="1 2">
    <name type="scientific">Aureobasidium melanogenum (strain CBS 110374)</name>
    <name type="common">Aureobasidium pullulans var. melanogenum</name>
    <dbReference type="NCBI Taxonomy" id="1043003"/>
    <lineage>
        <taxon>Eukaryota</taxon>
        <taxon>Fungi</taxon>
        <taxon>Dikarya</taxon>
        <taxon>Ascomycota</taxon>
        <taxon>Pezizomycotina</taxon>
        <taxon>Dothideomycetes</taxon>
        <taxon>Dothideomycetidae</taxon>
        <taxon>Dothideales</taxon>
        <taxon>Saccotheciaceae</taxon>
        <taxon>Aureobasidium</taxon>
    </lineage>
</organism>
<sequence>MSGPALSHLAVLRWRVPRVIGSVRNNSTIQEARQKHSNIIRRLQRQERIAAATLDADIDDFLQRLEPFHKSRAANDDTVNTALRQNKYICTERLYHDNNLTKLSQEIIEHFDDLKKHLADLREEPFSDWQPGDSDIVLRQLNDPNLKPGDLETELKTREKDVLRLLKKADEHHAALVKAREALREKGVAAAEAVADNFVNAHVSDYANIDVPLNPVDLDTIDEDPSAILASIRERAP</sequence>
<dbReference type="RefSeq" id="XP_040881284.1">
    <property type="nucleotide sequence ID" value="XM_041021044.1"/>
</dbReference>
<keyword evidence="2" id="KW-1185">Reference proteome</keyword>
<evidence type="ECO:0000313" key="2">
    <source>
        <dbReference type="Proteomes" id="UP000030672"/>
    </source>
</evidence>
<reference evidence="1 2" key="1">
    <citation type="journal article" date="2014" name="BMC Genomics">
        <title>Genome sequencing of four Aureobasidium pullulans varieties: biotechnological potential, stress tolerance, and description of new species.</title>
        <authorList>
            <person name="Gostin Ar C."/>
            <person name="Ohm R.A."/>
            <person name="Kogej T."/>
            <person name="Sonjak S."/>
            <person name="Turk M."/>
            <person name="Zajc J."/>
            <person name="Zalar P."/>
            <person name="Grube M."/>
            <person name="Sun H."/>
            <person name="Han J."/>
            <person name="Sharma A."/>
            <person name="Chiniquy J."/>
            <person name="Ngan C.Y."/>
            <person name="Lipzen A."/>
            <person name="Barry K."/>
            <person name="Grigoriev I.V."/>
            <person name="Gunde-Cimerman N."/>
        </authorList>
    </citation>
    <scope>NUCLEOTIDE SEQUENCE [LARGE SCALE GENOMIC DNA]</scope>
    <source>
        <strain evidence="1 2">CBS 110374</strain>
    </source>
</reference>
<name>A0A074WP87_AURM1</name>
<dbReference type="Proteomes" id="UP000030672">
    <property type="component" value="Unassembled WGS sequence"/>
</dbReference>
<dbReference type="EMBL" id="KL584829">
    <property type="protein sequence ID" value="KEQ64261.1"/>
    <property type="molecule type" value="Genomic_DNA"/>
</dbReference>
<dbReference type="HOGENOM" id="CLU_1119975_0_0_1"/>
<gene>
    <name evidence="1" type="ORF">M437DRAFT_45207</name>
</gene>
<protein>
    <submittedName>
        <fullName evidence="1">Uncharacterized protein</fullName>
    </submittedName>
</protein>
<dbReference type="GeneID" id="63914417"/>
<proteinExistence type="predicted"/>
<dbReference type="AlphaFoldDB" id="A0A074WP87"/>
<evidence type="ECO:0000313" key="1">
    <source>
        <dbReference type="EMBL" id="KEQ64261.1"/>
    </source>
</evidence>
<accession>A0A074WP87</accession>